<evidence type="ECO:0000313" key="4">
    <source>
        <dbReference type="Proteomes" id="UP000606922"/>
    </source>
</evidence>
<dbReference type="InterPro" id="IPR009148">
    <property type="entry name" value="PcsB-like"/>
</dbReference>
<keyword evidence="1" id="KW-1133">Transmembrane helix</keyword>
<reference evidence="3" key="1">
    <citation type="journal article" date="2014" name="Int. J. Syst. Evol. Microbiol.">
        <title>Complete genome sequence of Corynebacterium casei LMG S-19264T (=DSM 44701T), isolated from a smear-ripened cheese.</title>
        <authorList>
            <consortium name="US DOE Joint Genome Institute (JGI-PGF)"/>
            <person name="Walter F."/>
            <person name="Albersmeier A."/>
            <person name="Kalinowski J."/>
            <person name="Ruckert C."/>
        </authorList>
    </citation>
    <scope>NUCLEOTIDE SEQUENCE</scope>
    <source>
        <strain evidence="3">CGMCC 1.12813</strain>
    </source>
</reference>
<feature type="domain" description="Peptidase C51" evidence="2">
    <location>
        <begin position="166"/>
        <end position="254"/>
    </location>
</feature>
<dbReference type="AlphaFoldDB" id="A0A916WLP8"/>
<evidence type="ECO:0000256" key="1">
    <source>
        <dbReference type="SAM" id="Phobius"/>
    </source>
</evidence>
<keyword evidence="1" id="KW-0812">Transmembrane</keyword>
<organism evidence="3 4">
    <name type="scientific">Conyzicola nivalis</name>
    <dbReference type="NCBI Taxonomy" id="1477021"/>
    <lineage>
        <taxon>Bacteria</taxon>
        <taxon>Bacillati</taxon>
        <taxon>Actinomycetota</taxon>
        <taxon>Actinomycetes</taxon>
        <taxon>Micrococcales</taxon>
        <taxon>Microbacteriaceae</taxon>
        <taxon>Conyzicola</taxon>
    </lineage>
</organism>
<dbReference type="Proteomes" id="UP000606922">
    <property type="component" value="Unassembled WGS sequence"/>
</dbReference>
<keyword evidence="1" id="KW-0472">Membrane</keyword>
<dbReference type="Gene3D" id="3.90.1720.10">
    <property type="entry name" value="endopeptidase domain like (from Nostoc punctiforme)"/>
    <property type="match status" value="1"/>
</dbReference>
<evidence type="ECO:0000313" key="3">
    <source>
        <dbReference type="EMBL" id="GGB13842.1"/>
    </source>
</evidence>
<gene>
    <name evidence="3" type="ORF">GCM10010979_30370</name>
</gene>
<name>A0A916WLP8_9MICO</name>
<dbReference type="InterPro" id="IPR038765">
    <property type="entry name" value="Papain-like_cys_pep_sf"/>
</dbReference>
<feature type="transmembrane region" description="Helical" evidence="1">
    <location>
        <begin position="43"/>
        <end position="66"/>
    </location>
</feature>
<dbReference type="EMBL" id="BMGB01000002">
    <property type="protein sequence ID" value="GGB13842.1"/>
    <property type="molecule type" value="Genomic_DNA"/>
</dbReference>
<dbReference type="InterPro" id="IPR007921">
    <property type="entry name" value="CHAP_dom"/>
</dbReference>
<accession>A0A916WLP8</accession>
<comment type="caution">
    <text evidence="3">The sequence shown here is derived from an EMBL/GenBank/DDBJ whole genome shotgun (WGS) entry which is preliminary data.</text>
</comment>
<dbReference type="SUPFAM" id="SSF54001">
    <property type="entry name" value="Cysteine proteinases"/>
    <property type="match status" value="1"/>
</dbReference>
<dbReference type="PRINTS" id="PR01852">
    <property type="entry name" value="SIBAPROTEIN"/>
</dbReference>
<proteinExistence type="predicted"/>
<evidence type="ECO:0000259" key="2">
    <source>
        <dbReference type="Pfam" id="PF05257"/>
    </source>
</evidence>
<keyword evidence="4" id="KW-1185">Reference proteome</keyword>
<reference evidence="3" key="2">
    <citation type="submission" date="2020-09" db="EMBL/GenBank/DDBJ databases">
        <authorList>
            <person name="Sun Q."/>
            <person name="Zhou Y."/>
        </authorList>
    </citation>
    <scope>NUCLEOTIDE SEQUENCE</scope>
    <source>
        <strain evidence="3">CGMCC 1.12813</strain>
    </source>
</reference>
<sequence length="279" mass="29624">MRGAPVPTNPLPKGRFFLANEPVLSTRRAIAARRGGISLRKQASSVLVIGAVAMLVAPMALPAFAFEPAQEEVAYAETESVTVEVSDSAARRVDDRETFSATSVAELASTRAAAARAAAAAAAASAAASRSTSLGAAVYNPSNSAVAAGDDYPFRAGPLKTLSPLRYIYRECVDFVVWRLNRDAGSTSAPWKYTWGYLTPNGGNARDFKAAWQGHGWPTSNSPVAGDVAWWANNHVAYVKAVNADGTVDLEEYNAVPFTYSTRTIPASKVDLFLSPPPR</sequence>
<protein>
    <recommendedName>
        <fullName evidence="2">Peptidase C51 domain-containing protein</fullName>
    </recommendedName>
</protein>
<dbReference type="Pfam" id="PF05257">
    <property type="entry name" value="CHAP"/>
    <property type="match status" value="1"/>
</dbReference>